<reference evidence="1" key="2">
    <citation type="submission" date="2025-09" db="UniProtKB">
        <authorList>
            <consortium name="EnsemblPlants"/>
        </authorList>
    </citation>
    <scope>IDENTIFICATION</scope>
</reference>
<accession>A0ACD5ZSC3</accession>
<name>A0ACD5ZSC3_AVESA</name>
<keyword evidence="2" id="KW-1185">Reference proteome</keyword>
<evidence type="ECO:0000313" key="2">
    <source>
        <dbReference type="Proteomes" id="UP001732700"/>
    </source>
</evidence>
<protein>
    <submittedName>
        <fullName evidence="1">Uncharacterized protein</fullName>
    </submittedName>
</protein>
<reference evidence="1" key="1">
    <citation type="submission" date="2021-05" db="EMBL/GenBank/DDBJ databases">
        <authorList>
            <person name="Scholz U."/>
            <person name="Mascher M."/>
            <person name="Fiebig A."/>
        </authorList>
    </citation>
    <scope>NUCLEOTIDE SEQUENCE [LARGE SCALE GENOMIC DNA]</scope>
</reference>
<proteinExistence type="predicted"/>
<sequence length="510" mass="55257">MPSPKTVNVCLLKALAQPTLQVASFFFGPREFRLRRRTARRSPIRSRSRRLLSSTGAETAAMPPPHSSPLSSSLLPRPRLIPRLRSYSRRAVTSAASSSPSPSPAGCHRPLRYAVLGAGFAGLSVAWHLLKHGSKDSPVSVDVYDENGVGGGASGVSGGLLHPYSPKAKLLWRGAEFWKESMGLLHSAEQANVTAGSDGASQDDEALIWRRGILRPPTTEKAADILLENAQSCLQSCSLQVLDTAAAQRLIPGLRVPLNLAVYMPLALNINPNKYLQALFFACQNMADKASDSRDEQKQFKLYKEHIDNLQQLSGDYDSVIVCLGAKATLLPELTNKLPLRNCRGVIAEFQLPLDTVEQYGSQSPSILSDAWLAFQGPRTVSIGSTWQWKSDNFSSSVCDEEAFTATEELLPKASVVYPGISKWDYVGARAGIRAMPPLTANGSLPLLGCLNDMIGERSNCSFWLIGGLGARGLLYHGLAGKLTAKAVISGDENIIPSEFTCWKTIKVSR</sequence>
<dbReference type="Proteomes" id="UP001732700">
    <property type="component" value="Chromosome 7A"/>
</dbReference>
<organism evidence="1 2">
    <name type="scientific">Avena sativa</name>
    <name type="common">Oat</name>
    <dbReference type="NCBI Taxonomy" id="4498"/>
    <lineage>
        <taxon>Eukaryota</taxon>
        <taxon>Viridiplantae</taxon>
        <taxon>Streptophyta</taxon>
        <taxon>Embryophyta</taxon>
        <taxon>Tracheophyta</taxon>
        <taxon>Spermatophyta</taxon>
        <taxon>Magnoliopsida</taxon>
        <taxon>Liliopsida</taxon>
        <taxon>Poales</taxon>
        <taxon>Poaceae</taxon>
        <taxon>BOP clade</taxon>
        <taxon>Pooideae</taxon>
        <taxon>Poodae</taxon>
        <taxon>Poeae</taxon>
        <taxon>Poeae Chloroplast Group 1 (Aveneae type)</taxon>
        <taxon>Aveninae</taxon>
        <taxon>Avena</taxon>
    </lineage>
</organism>
<dbReference type="EnsemblPlants" id="AVESA.00010b.r2.7AG1206230.1">
    <property type="protein sequence ID" value="AVESA.00010b.r2.7AG1206230.1.CDS"/>
    <property type="gene ID" value="AVESA.00010b.r2.7AG1206230"/>
</dbReference>
<evidence type="ECO:0000313" key="1">
    <source>
        <dbReference type="EnsemblPlants" id="AVESA.00010b.r2.7AG1206230.1.CDS"/>
    </source>
</evidence>